<accession>A0A345XVZ6</accession>
<keyword evidence="4 6" id="KW-1133">Transmembrane helix</keyword>
<feature type="transmembrane region" description="Helical" evidence="6">
    <location>
        <begin position="79"/>
        <end position="96"/>
    </location>
</feature>
<proteinExistence type="inferred from homology"/>
<name>A0A345XVZ6_9ACTN</name>
<dbReference type="GO" id="GO:0005886">
    <property type="term" value="C:plasma membrane"/>
    <property type="evidence" value="ECO:0007669"/>
    <property type="project" value="UniProtKB-SubCell"/>
</dbReference>
<sequence length="215" mass="21966">MNFFEFLQGNWTDVLDATVAHALLVLQGLGLAVLIGVPVSVLTYRTGAPRAAVLAVAGLLLTIPSYALFGLLITPLGLGSGPSVVALTLYALLPVVRNTIVGLRELDPAVVESARAMGMGRARVLATVELPLAWPVLLTGLRVATQLLLGIAAIAAAVNGPGLGNLILDGLATAGTPFAIYLTIEGAAGIVLLAVLFDLAYAVVNRLTTPKGLGA</sequence>
<evidence type="ECO:0000256" key="5">
    <source>
        <dbReference type="ARBA" id="ARBA00023136"/>
    </source>
</evidence>
<protein>
    <submittedName>
        <fullName evidence="8">ABC transporter permease</fullName>
    </submittedName>
</protein>
<dbReference type="GO" id="GO:0031460">
    <property type="term" value="P:glycine betaine transport"/>
    <property type="evidence" value="ECO:0007669"/>
    <property type="project" value="TreeGrafter"/>
</dbReference>
<dbReference type="PROSITE" id="PS50928">
    <property type="entry name" value="ABC_TM1"/>
    <property type="match status" value="1"/>
</dbReference>
<dbReference type="Gene3D" id="1.10.3720.10">
    <property type="entry name" value="MetI-like"/>
    <property type="match status" value="1"/>
</dbReference>
<evidence type="ECO:0000313" key="8">
    <source>
        <dbReference type="EMBL" id="AXK35812.1"/>
    </source>
</evidence>
<keyword evidence="2 6" id="KW-0813">Transport</keyword>
<dbReference type="InterPro" id="IPR035906">
    <property type="entry name" value="MetI-like_sf"/>
</dbReference>
<organism evidence="8 9">
    <name type="scientific">Streptomyces armeniacus</name>
    <dbReference type="NCBI Taxonomy" id="83291"/>
    <lineage>
        <taxon>Bacteria</taxon>
        <taxon>Bacillati</taxon>
        <taxon>Actinomycetota</taxon>
        <taxon>Actinomycetes</taxon>
        <taxon>Kitasatosporales</taxon>
        <taxon>Streptomycetaceae</taxon>
        <taxon>Streptomyces</taxon>
    </lineage>
</organism>
<dbReference type="SUPFAM" id="SSF161098">
    <property type="entry name" value="MetI-like"/>
    <property type="match status" value="1"/>
</dbReference>
<dbReference type="EMBL" id="CP031320">
    <property type="protein sequence ID" value="AXK35812.1"/>
    <property type="molecule type" value="Genomic_DNA"/>
</dbReference>
<evidence type="ECO:0000313" key="9">
    <source>
        <dbReference type="Proteomes" id="UP000254425"/>
    </source>
</evidence>
<evidence type="ECO:0000256" key="2">
    <source>
        <dbReference type="ARBA" id="ARBA00022448"/>
    </source>
</evidence>
<gene>
    <name evidence="8" type="ORF">DVA86_27465</name>
</gene>
<feature type="transmembrane region" description="Helical" evidence="6">
    <location>
        <begin position="178"/>
        <end position="204"/>
    </location>
</feature>
<reference evidence="8 9" key="1">
    <citation type="submission" date="2018-07" db="EMBL/GenBank/DDBJ databases">
        <title>Draft genome of the type strain Streptomyces armeniacus ATCC 15676.</title>
        <authorList>
            <person name="Labana P."/>
            <person name="Gosse J.T."/>
            <person name="Boddy C.N."/>
        </authorList>
    </citation>
    <scope>NUCLEOTIDE SEQUENCE [LARGE SCALE GENOMIC DNA]</scope>
    <source>
        <strain evidence="8 9">ATCC 15676</strain>
    </source>
</reference>
<keyword evidence="9" id="KW-1185">Reference proteome</keyword>
<comment type="subcellular location">
    <subcellularLocation>
        <location evidence="6">Cell membrane</location>
        <topology evidence="6">Multi-pass membrane protein</topology>
    </subcellularLocation>
    <subcellularLocation>
        <location evidence="1">Membrane</location>
        <topology evidence="1">Multi-pass membrane protein</topology>
    </subcellularLocation>
</comment>
<feature type="transmembrane region" description="Helical" evidence="6">
    <location>
        <begin position="132"/>
        <end position="158"/>
    </location>
</feature>
<evidence type="ECO:0000256" key="4">
    <source>
        <dbReference type="ARBA" id="ARBA00022989"/>
    </source>
</evidence>
<evidence type="ECO:0000259" key="7">
    <source>
        <dbReference type="PROSITE" id="PS50928"/>
    </source>
</evidence>
<dbReference type="AlphaFoldDB" id="A0A345XVZ6"/>
<dbReference type="Pfam" id="PF00528">
    <property type="entry name" value="BPD_transp_1"/>
    <property type="match status" value="1"/>
</dbReference>
<evidence type="ECO:0000256" key="6">
    <source>
        <dbReference type="RuleBase" id="RU363032"/>
    </source>
</evidence>
<feature type="domain" description="ABC transmembrane type-1" evidence="7">
    <location>
        <begin position="18"/>
        <end position="203"/>
    </location>
</feature>
<evidence type="ECO:0000256" key="1">
    <source>
        <dbReference type="ARBA" id="ARBA00004141"/>
    </source>
</evidence>
<dbReference type="PANTHER" id="PTHR30177:SF4">
    <property type="entry name" value="OSMOPROTECTANT IMPORT PERMEASE PROTEIN OSMW"/>
    <property type="match status" value="1"/>
</dbReference>
<dbReference type="InterPro" id="IPR051204">
    <property type="entry name" value="ABC_transp_perm/SBD"/>
</dbReference>
<dbReference type="Proteomes" id="UP000254425">
    <property type="component" value="Chromosome"/>
</dbReference>
<feature type="transmembrane region" description="Helical" evidence="6">
    <location>
        <begin position="20"/>
        <end position="44"/>
    </location>
</feature>
<dbReference type="PANTHER" id="PTHR30177">
    <property type="entry name" value="GLYCINE BETAINE/L-PROLINE TRANSPORT SYSTEM PERMEASE PROTEIN PROW"/>
    <property type="match status" value="1"/>
</dbReference>
<dbReference type="InterPro" id="IPR000515">
    <property type="entry name" value="MetI-like"/>
</dbReference>
<dbReference type="RefSeq" id="WP_208882272.1">
    <property type="nucleotide sequence ID" value="NZ_CP031320.1"/>
</dbReference>
<feature type="transmembrane region" description="Helical" evidence="6">
    <location>
        <begin position="51"/>
        <end position="73"/>
    </location>
</feature>
<dbReference type="CDD" id="cd06261">
    <property type="entry name" value="TM_PBP2"/>
    <property type="match status" value="1"/>
</dbReference>
<dbReference type="GO" id="GO:0055085">
    <property type="term" value="P:transmembrane transport"/>
    <property type="evidence" value="ECO:0007669"/>
    <property type="project" value="InterPro"/>
</dbReference>
<keyword evidence="3 6" id="KW-0812">Transmembrane</keyword>
<evidence type="ECO:0000256" key="3">
    <source>
        <dbReference type="ARBA" id="ARBA00022692"/>
    </source>
</evidence>
<dbReference type="KEGG" id="sarm:DVA86_27465"/>
<keyword evidence="5 6" id="KW-0472">Membrane</keyword>
<comment type="similarity">
    <text evidence="6">Belongs to the binding-protein-dependent transport system permease family.</text>
</comment>